<gene>
    <name evidence="2" type="ORF">PHJA_000836300</name>
</gene>
<sequence>MSNIIVTSSSDNLIEQACSNPRLDAKSQSCVQILESQPKIVSAKNLYELSIAIMKSGISSATDTRKYIEKLLDGPAVGPDSKSALQNCKTSYDDVIASFNSALDEVKDDKEFDTATYDLLIGCTDTFQPCLDAAGKINDPTISSANDATLIYALSAYQAIDNIPTMSVIRSDN</sequence>
<organism evidence="2 3">
    <name type="scientific">Phtheirospermum japonicum</name>
    <dbReference type="NCBI Taxonomy" id="374723"/>
    <lineage>
        <taxon>Eukaryota</taxon>
        <taxon>Viridiplantae</taxon>
        <taxon>Streptophyta</taxon>
        <taxon>Embryophyta</taxon>
        <taxon>Tracheophyta</taxon>
        <taxon>Spermatophyta</taxon>
        <taxon>Magnoliopsida</taxon>
        <taxon>eudicotyledons</taxon>
        <taxon>Gunneridae</taxon>
        <taxon>Pentapetalae</taxon>
        <taxon>asterids</taxon>
        <taxon>lamiids</taxon>
        <taxon>Lamiales</taxon>
        <taxon>Orobanchaceae</taxon>
        <taxon>Orobanchaceae incertae sedis</taxon>
        <taxon>Phtheirospermum</taxon>
    </lineage>
</organism>
<evidence type="ECO:0000313" key="2">
    <source>
        <dbReference type="EMBL" id="GFP86925.1"/>
    </source>
</evidence>
<accession>A0A830BTF1</accession>
<dbReference type="GO" id="GO:0004857">
    <property type="term" value="F:enzyme inhibitor activity"/>
    <property type="evidence" value="ECO:0007669"/>
    <property type="project" value="InterPro"/>
</dbReference>
<dbReference type="InterPro" id="IPR035513">
    <property type="entry name" value="Invertase/methylesterase_inhib"/>
</dbReference>
<dbReference type="InterPro" id="IPR006501">
    <property type="entry name" value="Pectinesterase_inhib_dom"/>
</dbReference>
<reference evidence="2" key="1">
    <citation type="submission" date="2020-07" db="EMBL/GenBank/DDBJ databases">
        <title>Ethylene signaling mediates host invasion by parasitic plants.</title>
        <authorList>
            <person name="Yoshida S."/>
        </authorList>
    </citation>
    <scope>NUCLEOTIDE SEQUENCE</scope>
    <source>
        <strain evidence="2">Okayama</strain>
    </source>
</reference>
<name>A0A830BTF1_9LAMI</name>
<dbReference type="NCBIfam" id="TIGR01614">
    <property type="entry name" value="PME_inhib"/>
    <property type="match status" value="1"/>
</dbReference>
<dbReference type="InterPro" id="IPR034088">
    <property type="entry name" value="Pla_a_1-like"/>
</dbReference>
<protein>
    <recommendedName>
        <fullName evidence="1">Pectinesterase inhibitor domain-containing protein</fullName>
    </recommendedName>
</protein>
<feature type="domain" description="Pectinesterase inhibitor" evidence="1">
    <location>
        <begin position="9"/>
        <end position="160"/>
    </location>
</feature>
<evidence type="ECO:0000313" key="3">
    <source>
        <dbReference type="Proteomes" id="UP000653305"/>
    </source>
</evidence>
<keyword evidence="3" id="KW-1185">Reference proteome</keyword>
<evidence type="ECO:0000259" key="1">
    <source>
        <dbReference type="SMART" id="SM00856"/>
    </source>
</evidence>
<proteinExistence type="predicted"/>
<dbReference type="SMART" id="SM00856">
    <property type="entry name" value="PMEI"/>
    <property type="match status" value="1"/>
</dbReference>
<dbReference type="Proteomes" id="UP000653305">
    <property type="component" value="Unassembled WGS sequence"/>
</dbReference>
<dbReference type="EMBL" id="BMAC01000134">
    <property type="protein sequence ID" value="GFP86925.1"/>
    <property type="molecule type" value="Genomic_DNA"/>
</dbReference>
<dbReference type="PANTHER" id="PTHR31890:SF9">
    <property type="entry name" value="PLANT INVERTASE_PECTIN METHYLESTERASE INHIBITOR SUPERFAMILY PROTEIN"/>
    <property type="match status" value="1"/>
</dbReference>
<dbReference type="SUPFAM" id="SSF101148">
    <property type="entry name" value="Plant invertase/pectin methylesterase inhibitor"/>
    <property type="match status" value="1"/>
</dbReference>
<comment type="caution">
    <text evidence="2">The sequence shown here is derived from an EMBL/GenBank/DDBJ whole genome shotgun (WGS) entry which is preliminary data.</text>
</comment>
<dbReference type="PANTHER" id="PTHR31890">
    <property type="entry name" value="PLANT INVERTASE/PECTIN METHYLESTERASE INHIBITOR SUPERFAMILY PROTEIN"/>
    <property type="match status" value="1"/>
</dbReference>
<dbReference type="OrthoDB" id="903589at2759"/>
<dbReference type="Gene3D" id="1.20.140.40">
    <property type="entry name" value="Invertase/pectin methylesterase inhibitor family protein"/>
    <property type="match status" value="1"/>
</dbReference>
<dbReference type="AlphaFoldDB" id="A0A830BTF1"/>
<dbReference type="Pfam" id="PF04043">
    <property type="entry name" value="PMEI"/>
    <property type="match status" value="1"/>
</dbReference>
<dbReference type="CDD" id="cd15795">
    <property type="entry name" value="PMEI-Pla_a_1_like"/>
    <property type="match status" value="1"/>
</dbReference>